<protein>
    <submittedName>
        <fullName evidence="1">Uncharacterized protein</fullName>
    </submittedName>
</protein>
<gene>
    <name evidence="1" type="ORF">BHF71_11255</name>
</gene>
<evidence type="ECO:0000313" key="1">
    <source>
        <dbReference type="EMBL" id="OEF96894.1"/>
    </source>
</evidence>
<reference evidence="1 2" key="1">
    <citation type="submission" date="2016-09" db="EMBL/GenBank/DDBJ databases">
        <title>Draft genome sequence for the type strain of Vulcanibacillus modesticaldus BR, a strictly anaerobic, moderately thermophilic, and nitrate-reducing bacterium from deep sea-hydrothermal vents of the Mid-Atlantic Ridge.</title>
        <authorList>
            <person name="Abin C.A."/>
            <person name="Hollibaugh J.T."/>
        </authorList>
    </citation>
    <scope>NUCLEOTIDE SEQUENCE [LARGE SCALE GENOMIC DNA]</scope>
    <source>
        <strain evidence="1 2">BR</strain>
    </source>
</reference>
<dbReference type="EMBL" id="MIJF01000079">
    <property type="protein sequence ID" value="OEF96894.1"/>
    <property type="molecule type" value="Genomic_DNA"/>
</dbReference>
<dbReference type="RefSeq" id="WP_069657592.1">
    <property type="nucleotide sequence ID" value="NZ_MIJF01000079.1"/>
</dbReference>
<dbReference type="Proteomes" id="UP000243739">
    <property type="component" value="Unassembled WGS sequence"/>
</dbReference>
<sequence length="79" mass="9460">MLISTDRNPEYSLYYLGAIILDILYKYKCIEIDLLFKSMNEKITKKLPIDYLYYSLDWLFLLDLIKLNGDKIELCLLKD</sequence>
<dbReference type="AlphaFoldDB" id="A0A1D2YS73"/>
<proteinExistence type="predicted"/>
<dbReference type="Pfam" id="PF20293">
    <property type="entry name" value="MC6"/>
    <property type="match status" value="1"/>
</dbReference>
<evidence type="ECO:0000313" key="2">
    <source>
        <dbReference type="Proteomes" id="UP000243739"/>
    </source>
</evidence>
<name>A0A1D2YS73_9BACI</name>
<dbReference type="InterPro" id="IPR046897">
    <property type="entry name" value="ABC-3C_MC6"/>
</dbReference>
<organism evidence="1 2">
    <name type="scientific">Vulcanibacillus modesticaldus</name>
    <dbReference type="NCBI Taxonomy" id="337097"/>
    <lineage>
        <taxon>Bacteria</taxon>
        <taxon>Bacillati</taxon>
        <taxon>Bacillota</taxon>
        <taxon>Bacilli</taxon>
        <taxon>Bacillales</taxon>
        <taxon>Bacillaceae</taxon>
        <taxon>Vulcanibacillus</taxon>
    </lineage>
</organism>
<accession>A0A1D2YS73</accession>
<comment type="caution">
    <text evidence="1">The sequence shown here is derived from an EMBL/GenBank/DDBJ whole genome shotgun (WGS) entry which is preliminary data.</text>
</comment>
<keyword evidence="2" id="KW-1185">Reference proteome</keyword>